<evidence type="ECO:0000313" key="9">
    <source>
        <dbReference type="RefSeq" id="XP_034245255.1"/>
    </source>
</evidence>
<feature type="domain" description="TATA box binding protein associated factor (TAF) histone-like fold" evidence="7">
    <location>
        <begin position="59"/>
        <end position="123"/>
    </location>
</feature>
<dbReference type="GO" id="GO:0005669">
    <property type="term" value="C:transcription factor TFIID complex"/>
    <property type="evidence" value="ECO:0007669"/>
    <property type="project" value="InterPro"/>
</dbReference>
<dbReference type="RefSeq" id="XP_034245255.1">
    <property type="nucleotide sequence ID" value="XM_034389364.1"/>
</dbReference>
<dbReference type="InterPro" id="IPR046344">
    <property type="entry name" value="TAF6_C_sf"/>
</dbReference>
<keyword evidence="5" id="KW-0539">Nucleus</keyword>
<evidence type="ECO:0000259" key="7">
    <source>
        <dbReference type="SMART" id="SM00803"/>
    </source>
</evidence>
<dbReference type="CDD" id="cd22932">
    <property type="entry name" value="HFD_TAF6L"/>
    <property type="match status" value="1"/>
</dbReference>
<dbReference type="OrthoDB" id="6621890at2759"/>
<keyword evidence="4" id="KW-0804">Transcription</keyword>
<name>A0A6P8Z580_THRPL</name>
<proteinExistence type="inferred from homology"/>
<evidence type="ECO:0000313" key="8">
    <source>
        <dbReference type="Proteomes" id="UP000515158"/>
    </source>
</evidence>
<dbReference type="Gene3D" id="1.10.20.10">
    <property type="entry name" value="Histone, subunit A"/>
    <property type="match status" value="1"/>
</dbReference>
<evidence type="ECO:0000256" key="4">
    <source>
        <dbReference type="ARBA" id="ARBA00023163"/>
    </source>
</evidence>
<dbReference type="Proteomes" id="UP000515158">
    <property type="component" value="Unplaced"/>
</dbReference>
<dbReference type="GO" id="GO:0051123">
    <property type="term" value="P:RNA polymerase II preinitiation complex assembly"/>
    <property type="evidence" value="ECO:0007669"/>
    <property type="project" value="TreeGrafter"/>
</dbReference>
<sequence>MERPTAQPAKRKIKKDAASAGSSSDATIKKATAASQRDADESSGPQNQNQNKDKDKDHVGVSAEAISVIAESIGICNIGEDVATSLAEDVSYKLQEIINASCTVMRQSKRRKLLTSDVNTAFRVSDVNHIFGHSHNEPFKFLRLPEGEIFIPEDNEVDLISVATNPTAPKVKKPSYIATSYPLLKIAPTQPVNGHSSKSDGKALAFQHPKLGTNNSVDSRSKFNGGVKFAQPHAIRDKLKRDSEEELKLSQAQISFFNIVAKFIIEGHHCLYKQALLNLRTSKKVNTVSVPLLNFVALSVCHIPRHFGLLSRLLETVDVLLSNVNVNPSYSIAVNRLVNALLAIIADQNVLQGQNDFLLRRKAASLLARVLLVWGIEEQHVSELLSRVALILGDSKEKLQSHYGALVIFQNLGKAAIGWLFPLLKSFLPLFDKRYSLLSGNYNVQVEEIRGTLLDIVELLYCEVDSPRFKIKASTIQELQAMIALDGLLYQYCGDAVCARRRSTTILGQSKLRSHPDRVPRSRMESKLRSHYLDFRYMSHCTQKQRHRQQTSEVFEELCVAPIVRRKDIQFKFAGANPVPKDGLRKKVLDKTHVQFTPVASNQFHSLFPKQHLMVGHMPNSRFKGTTKQFSNLYSLLSVL</sequence>
<keyword evidence="3" id="KW-0805">Transcription regulation</keyword>
<evidence type="ECO:0000256" key="6">
    <source>
        <dbReference type="SAM" id="MobiDB-lite"/>
    </source>
</evidence>
<dbReference type="AlphaFoldDB" id="A0A6P8Z580"/>
<organism evidence="9">
    <name type="scientific">Thrips palmi</name>
    <name type="common">Melon thrips</name>
    <dbReference type="NCBI Taxonomy" id="161013"/>
    <lineage>
        <taxon>Eukaryota</taxon>
        <taxon>Metazoa</taxon>
        <taxon>Ecdysozoa</taxon>
        <taxon>Arthropoda</taxon>
        <taxon>Hexapoda</taxon>
        <taxon>Insecta</taxon>
        <taxon>Pterygota</taxon>
        <taxon>Neoptera</taxon>
        <taxon>Paraneoptera</taxon>
        <taxon>Thysanoptera</taxon>
        <taxon>Terebrantia</taxon>
        <taxon>Thripoidea</taxon>
        <taxon>Thripidae</taxon>
        <taxon>Thrips</taxon>
    </lineage>
</organism>
<dbReference type="SUPFAM" id="SSF47113">
    <property type="entry name" value="Histone-fold"/>
    <property type="match status" value="1"/>
</dbReference>
<reference evidence="9" key="1">
    <citation type="submission" date="2025-08" db="UniProtKB">
        <authorList>
            <consortium name="RefSeq"/>
        </authorList>
    </citation>
    <scope>IDENTIFICATION</scope>
    <source>
        <tissue evidence="9">Total insect</tissue>
    </source>
</reference>
<dbReference type="Pfam" id="PF02969">
    <property type="entry name" value="TAF"/>
    <property type="match status" value="1"/>
</dbReference>
<dbReference type="InterPro" id="IPR009072">
    <property type="entry name" value="Histone-fold"/>
</dbReference>
<gene>
    <name evidence="9" type="primary">LOC117647559</name>
</gene>
<evidence type="ECO:0000256" key="2">
    <source>
        <dbReference type="ARBA" id="ARBA00007688"/>
    </source>
</evidence>
<evidence type="ECO:0000256" key="1">
    <source>
        <dbReference type="ARBA" id="ARBA00004123"/>
    </source>
</evidence>
<feature type="region of interest" description="Disordered" evidence="6">
    <location>
        <begin position="1"/>
        <end position="59"/>
    </location>
</feature>
<dbReference type="InterPro" id="IPR037796">
    <property type="entry name" value="TAF6"/>
</dbReference>
<evidence type="ECO:0000256" key="3">
    <source>
        <dbReference type="ARBA" id="ARBA00023015"/>
    </source>
</evidence>
<dbReference type="PANTHER" id="PTHR10221:SF22">
    <property type="entry name" value="TAF6-LIKE RNA POLYMERASE II P300_CBP-ASSOCIATED FACTOR-ASSOCIATED FACTOR 65 KDA SUBUNIT 6L"/>
    <property type="match status" value="1"/>
</dbReference>
<dbReference type="GO" id="GO:0046982">
    <property type="term" value="F:protein heterodimerization activity"/>
    <property type="evidence" value="ECO:0007669"/>
    <property type="project" value="InterPro"/>
</dbReference>
<accession>A0A6P8Z580</accession>
<dbReference type="GO" id="GO:0016251">
    <property type="term" value="F:RNA polymerase II general transcription initiation factor activity"/>
    <property type="evidence" value="ECO:0007669"/>
    <property type="project" value="InterPro"/>
</dbReference>
<evidence type="ECO:0000256" key="5">
    <source>
        <dbReference type="ARBA" id="ARBA00023242"/>
    </source>
</evidence>
<dbReference type="Gene3D" id="1.25.40.770">
    <property type="entry name" value="TAF6, C-terminal HEAT repeat domain"/>
    <property type="match status" value="1"/>
</dbReference>
<dbReference type="Pfam" id="PF07571">
    <property type="entry name" value="TAF6_C"/>
    <property type="match status" value="1"/>
</dbReference>
<comment type="subcellular location">
    <subcellularLocation>
        <location evidence="1">Nucleus</location>
    </subcellularLocation>
</comment>
<keyword evidence="8" id="KW-1185">Reference proteome</keyword>
<dbReference type="GO" id="GO:0003713">
    <property type="term" value="F:transcription coactivator activity"/>
    <property type="evidence" value="ECO:0007669"/>
    <property type="project" value="TreeGrafter"/>
</dbReference>
<dbReference type="GeneID" id="117647559"/>
<dbReference type="InterPro" id="IPR011442">
    <property type="entry name" value="TAF6_C"/>
</dbReference>
<dbReference type="InterPro" id="IPR004823">
    <property type="entry name" value="TAF_TATA-bd_Histone-like_dom"/>
</dbReference>
<comment type="similarity">
    <text evidence="2">Belongs to the TAF6 family.</text>
</comment>
<dbReference type="CDD" id="cd08050">
    <property type="entry name" value="TAF6C"/>
    <property type="match status" value="1"/>
</dbReference>
<dbReference type="GO" id="GO:0000124">
    <property type="term" value="C:SAGA complex"/>
    <property type="evidence" value="ECO:0007669"/>
    <property type="project" value="InterPro"/>
</dbReference>
<dbReference type="PANTHER" id="PTHR10221">
    <property type="entry name" value="TRANSCRIPTION INITIATION FACTOR TFIID SUBUNIT 6"/>
    <property type="match status" value="1"/>
</dbReference>
<dbReference type="GO" id="GO:0046695">
    <property type="term" value="C:SLIK (SAGA-like) complex"/>
    <property type="evidence" value="ECO:0007669"/>
    <property type="project" value="InterPro"/>
</dbReference>
<protein>
    <submittedName>
        <fullName evidence="9">Transcription initiation factor TFIID subunit 6-like isoform X3</fullName>
    </submittedName>
</protein>
<dbReference type="SMART" id="SM00803">
    <property type="entry name" value="TAF"/>
    <property type="match status" value="1"/>
</dbReference>